<dbReference type="InterPro" id="IPR002942">
    <property type="entry name" value="S4_RNA-bd"/>
</dbReference>
<keyword evidence="4" id="KW-1185">Reference proteome</keyword>
<dbReference type="Proteomes" id="UP000233742">
    <property type="component" value="Chromosome"/>
</dbReference>
<dbReference type="SUPFAM" id="SSF55174">
    <property type="entry name" value="Alpha-L RNA-binding motif"/>
    <property type="match status" value="1"/>
</dbReference>
<evidence type="ECO:0000256" key="1">
    <source>
        <dbReference type="PROSITE-ProRule" id="PRU00182"/>
    </source>
</evidence>
<dbReference type="EMBL" id="CP025408">
    <property type="protein sequence ID" value="AUH34522.1"/>
    <property type="molecule type" value="Genomic_DNA"/>
</dbReference>
<dbReference type="Gene3D" id="3.10.290.10">
    <property type="entry name" value="RNA-binding S4 domain"/>
    <property type="match status" value="1"/>
</dbReference>
<dbReference type="InterPro" id="IPR036986">
    <property type="entry name" value="S4_RNA-bd_sf"/>
</dbReference>
<keyword evidence="1" id="KW-0694">RNA-binding</keyword>
<dbReference type="RefSeq" id="WP_101461184.1">
    <property type="nucleotide sequence ID" value="NZ_CP025408.1"/>
</dbReference>
<dbReference type="AlphaFoldDB" id="A0A2K9F2D1"/>
<dbReference type="OrthoDB" id="9797176at2"/>
<dbReference type="PROSITE" id="PS50889">
    <property type="entry name" value="S4"/>
    <property type="match status" value="1"/>
</dbReference>
<dbReference type="CDD" id="cd00165">
    <property type="entry name" value="S4"/>
    <property type="match status" value="1"/>
</dbReference>
<dbReference type="Pfam" id="PF01479">
    <property type="entry name" value="S4"/>
    <property type="match status" value="1"/>
</dbReference>
<protein>
    <submittedName>
        <fullName evidence="3">RNA-binding protein</fullName>
    </submittedName>
</protein>
<proteinExistence type="predicted"/>
<evidence type="ECO:0000313" key="3">
    <source>
        <dbReference type="EMBL" id="AUH34522.1"/>
    </source>
</evidence>
<dbReference type="GO" id="GO:0003723">
    <property type="term" value="F:RNA binding"/>
    <property type="evidence" value="ECO:0007669"/>
    <property type="project" value="UniProtKB-KW"/>
</dbReference>
<sequence>MAETPEPQALRLDKWLFHIRAFKTRGLAAARIEGGGVRVNGQPVRKPGRSIRPGDQITLSAKGQLRALRVIGLGVRRGPASEAQALYEDLDEG</sequence>
<accession>A0A2K9F2D1</accession>
<name>A0A2K9F2D1_9RHOB</name>
<evidence type="ECO:0000313" key="4">
    <source>
        <dbReference type="Proteomes" id="UP000233742"/>
    </source>
</evidence>
<feature type="domain" description="RNA-binding S4" evidence="2">
    <location>
        <begin position="10"/>
        <end position="72"/>
    </location>
</feature>
<dbReference type="KEGG" id="paro:CUV01_15050"/>
<organism evidence="3 4">
    <name type="scientific">Paracoccus tegillarcae</name>
    <dbReference type="NCBI Taxonomy" id="1529068"/>
    <lineage>
        <taxon>Bacteria</taxon>
        <taxon>Pseudomonadati</taxon>
        <taxon>Pseudomonadota</taxon>
        <taxon>Alphaproteobacteria</taxon>
        <taxon>Rhodobacterales</taxon>
        <taxon>Paracoccaceae</taxon>
        <taxon>Paracoccus</taxon>
    </lineage>
</organism>
<gene>
    <name evidence="3" type="ORF">CUV01_15050</name>
</gene>
<evidence type="ECO:0000259" key="2">
    <source>
        <dbReference type="SMART" id="SM00363"/>
    </source>
</evidence>
<reference evidence="3 4" key="1">
    <citation type="submission" date="2017-12" db="EMBL/GenBank/DDBJ databases">
        <authorList>
            <person name="Hurst M.R.H."/>
        </authorList>
    </citation>
    <scope>NUCLEOTIDE SEQUENCE [LARGE SCALE GENOMIC DNA]</scope>
    <source>
        <strain evidence="3 4">BM15</strain>
    </source>
</reference>
<dbReference type="SMART" id="SM00363">
    <property type="entry name" value="S4"/>
    <property type="match status" value="1"/>
</dbReference>